<dbReference type="EMBL" id="LRQG01000183">
    <property type="protein sequence ID" value="KXA35460.1"/>
    <property type="molecule type" value="Genomic_DNA"/>
</dbReference>
<organism evidence="1 2">
    <name type="scientific">Prevotella corporis</name>
    <dbReference type="NCBI Taxonomy" id="28128"/>
    <lineage>
        <taxon>Bacteria</taxon>
        <taxon>Pseudomonadati</taxon>
        <taxon>Bacteroidota</taxon>
        <taxon>Bacteroidia</taxon>
        <taxon>Bacteroidales</taxon>
        <taxon>Prevotellaceae</taxon>
        <taxon>Prevotella</taxon>
    </lineage>
</organism>
<name>A0A133PYU8_9BACT</name>
<keyword evidence="2" id="KW-1185">Reference proteome</keyword>
<protein>
    <submittedName>
        <fullName evidence="1">Uncharacterized protein</fullName>
    </submittedName>
</protein>
<reference evidence="2" key="1">
    <citation type="submission" date="2016-01" db="EMBL/GenBank/DDBJ databases">
        <authorList>
            <person name="Mitreva M."/>
            <person name="Pepin K.H."/>
            <person name="Mihindukulasuriya K.A."/>
            <person name="Fulton R."/>
            <person name="Fronick C."/>
            <person name="O'Laughlin M."/>
            <person name="Miner T."/>
            <person name="Herter B."/>
            <person name="Rosa B.A."/>
            <person name="Cordes M."/>
            <person name="Tomlinson C."/>
            <person name="Wollam A."/>
            <person name="Palsikar V.B."/>
            <person name="Mardis E.R."/>
            <person name="Wilson R.K."/>
        </authorList>
    </citation>
    <scope>NUCLEOTIDE SEQUENCE [LARGE SCALE GENOMIC DNA]</scope>
    <source>
        <strain evidence="2">MJR7716</strain>
    </source>
</reference>
<dbReference type="AlphaFoldDB" id="A0A133PYU8"/>
<sequence length="50" mass="5857">MRHDQDSERCFDLDFNEWIFILDNRDRSGFVILALPSTLFYNGEFDPGSG</sequence>
<accession>A0A133PYU8</accession>
<gene>
    <name evidence="1" type="ORF">HMPREF3226_02042</name>
</gene>
<proteinExistence type="predicted"/>
<comment type="caution">
    <text evidence="1">The sequence shown here is derived from an EMBL/GenBank/DDBJ whole genome shotgun (WGS) entry which is preliminary data.</text>
</comment>
<evidence type="ECO:0000313" key="2">
    <source>
        <dbReference type="Proteomes" id="UP000070533"/>
    </source>
</evidence>
<evidence type="ECO:0000313" key="1">
    <source>
        <dbReference type="EMBL" id="KXA35460.1"/>
    </source>
</evidence>
<dbReference type="Proteomes" id="UP000070533">
    <property type="component" value="Unassembled WGS sequence"/>
</dbReference>